<reference evidence="2 3" key="1">
    <citation type="submission" date="2024-09" db="EMBL/GenBank/DDBJ databases">
        <authorList>
            <person name="Sun Q."/>
            <person name="Mori K."/>
        </authorList>
    </citation>
    <scope>NUCLEOTIDE SEQUENCE [LARGE SCALE GENOMIC DNA]</scope>
    <source>
        <strain evidence="2 3">CCM 7957</strain>
    </source>
</reference>
<dbReference type="EMBL" id="JBHLWV010000027">
    <property type="protein sequence ID" value="MFC0316054.1"/>
    <property type="molecule type" value="Genomic_DNA"/>
</dbReference>
<feature type="compositionally biased region" description="Basic and acidic residues" evidence="1">
    <location>
        <begin position="312"/>
        <end position="331"/>
    </location>
</feature>
<evidence type="ECO:0000313" key="2">
    <source>
        <dbReference type="EMBL" id="MFC0316054.1"/>
    </source>
</evidence>
<organism evidence="2 3">
    <name type="scientific">Gordonia phosphorivorans</name>
    <dbReference type="NCBI Taxonomy" id="1056982"/>
    <lineage>
        <taxon>Bacteria</taxon>
        <taxon>Bacillati</taxon>
        <taxon>Actinomycetota</taxon>
        <taxon>Actinomycetes</taxon>
        <taxon>Mycobacteriales</taxon>
        <taxon>Gordoniaceae</taxon>
        <taxon>Gordonia</taxon>
    </lineage>
</organism>
<evidence type="ECO:0000256" key="1">
    <source>
        <dbReference type="SAM" id="MobiDB-lite"/>
    </source>
</evidence>
<proteinExistence type="predicted"/>
<dbReference type="RefSeq" id="WP_382365371.1">
    <property type="nucleotide sequence ID" value="NZ_JBHLWV010000027.1"/>
</dbReference>
<name>A0ABV6HB00_9ACTN</name>
<dbReference type="Proteomes" id="UP001589783">
    <property type="component" value="Unassembled WGS sequence"/>
</dbReference>
<evidence type="ECO:0000313" key="3">
    <source>
        <dbReference type="Proteomes" id="UP001589783"/>
    </source>
</evidence>
<gene>
    <name evidence="2" type="ORF">ACFFJD_14470</name>
</gene>
<feature type="region of interest" description="Disordered" evidence="1">
    <location>
        <begin position="312"/>
        <end position="345"/>
    </location>
</feature>
<accession>A0ABV6HB00</accession>
<protein>
    <submittedName>
        <fullName evidence="2">Uncharacterized protein</fullName>
    </submittedName>
</protein>
<comment type="caution">
    <text evidence="2">The sequence shown here is derived from an EMBL/GenBank/DDBJ whole genome shotgun (WGS) entry which is preliminary data.</text>
</comment>
<sequence length="454" mass="50100">MSIEIQQPTLIAEEETHMARLSPPFVPDAAHRRVDVTLDVPREGLRRNQILAAYYLAMPEPLPERGTVPRHLKSWSGHLGGTQWYRTEFPQTAILFADPAVNALPEEAAAAVTACNTYVDPLTRYTAGWVGSLAVLIPPDVRGPARTGLREVGRFAAGQVVRAMAAASGVLESRGVLEGFIADPSPRHETDERTALDAYLTRIAQWVRDIEGGLVAPLTPEGVTALNGFAKALERLGAMDTSIDAALVAAYREKARAALTQIIRENPDLLADDYLARAFQSVITTYVNKLVKGEPVDQIGASYVRKRIESKRLDDERSTRRQGDSIDEERPTSAPNLLADPGDPTREIITDDRVLEVAIRFLDADPKLRTEAGGLCWEAEQVRAEFASELIEVDRDNSNKRKFTPRVREAWKQQRPSNARSTSAIAASMDCEILLRTTLKRAQLDLENTYGGDL</sequence>
<keyword evidence="3" id="KW-1185">Reference proteome</keyword>